<dbReference type="PANTHER" id="PTHR42811">
    <property type="entry name" value="SERINE ACETYLTRANSFERASE"/>
    <property type="match status" value="1"/>
</dbReference>
<feature type="non-terminal residue" evidence="11">
    <location>
        <position position="1"/>
    </location>
</feature>
<dbReference type="InterPro" id="IPR005881">
    <property type="entry name" value="Ser_O-AcTrfase"/>
</dbReference>
<protein>
    <recommendedName>
        <fullName evidence="4">Serine acetyltransferase</fullName>
        <ecNumber evidence="3">2.3.1.30</ecNumber>
    </recommendedName>
</protein>
<dbReference type="CDD" id="cd03354">
    <property type="entry name" value="LbH_SAT"/>
    <property type="match status" value="1"/>
</dbReference>
<feature type="coiled-coil region" evidence="10">
    <location>
        <begin position="148"/>
        <end position="175"/>
    </location>
</feature>
<dbReference type="SUPFAM" id="SSF51161">
    <property type="entry name" value="Trimeric LpxA-like enzymes"/>
    <property type="match status" value="1"/>
</dbReference>
<evidence type="ECO:0000256" key="6">
    <source>
        <dbReference type="ARBA" id="ARBA00022679"/>
    </source>
</evidence>
<keyword evidence="8" id="KW-0012">Acyltransferase</keyword>
<comment type="similarity">
    <text evidence="2">Belongs to the transferase hexapeptide repeat family.</text>
</comment>
<dbReference type="InterPro" id="IPR045304">
    <property type="entry name" value="LbH_SAT"/>
</dbReference>
<evidence type="ECO:0000313" key="12">
    <source>
        <dbReference type="Proteomes" id="UP000824241"/>
    </source>
</evidence>
<comment type="caution">
    <text evidence="11">The sequence shown here is derived from an EMBL/GenBank/DDBJ whole genome shotgun (WGS) entry which is preliminary data.</text>
</comment>
<keyword evidence="10" id="KW-0175">Coiled coil</keyword>
<dbReference type="EMBL" id="DVHA01000144">
    <property type="protein sequence ID" value="HIR60805.1"/>
    <property type="molecule type" value="Genomic_DNA"/>
</dbReference>
<evidence type="ECO:0000256" key="7">
    <source>
        <dbReference type="ARBA" id="ARBA00023192"/>
    </source>
</evidence>
<dbReference type="PIRSF" id="PIRSF000441">
    <property type="entry name" value="CysE"/>
    <property type="match status" value="1"/>
</dbReference>
<dbReference type="Pfam" id="PF00132">
    <property type="entry name" value="Hexapep"/>
    <property type="match status" value="1"/>
</dbReference>
<evidence type="ECO:0000256" key="8">
    <source>
        <dbReference type="ARBA" id="ARBA00023315"/>
    </source>
</evidence>
<dbReference type="InterPro" id="IPR001451">
    <property type="entry name" value="Hexapep"/>
</dbReference>
<gene>
    <name evidence="11" type="ORF">IAB37_04445</name>
</gene>
<dbReference type="FunFam" id="2.160.10.10:FF:000007">
    <property type="entry name" value="Serine acetyltransferase"/>
    <property type="match status" value="1"/>
</dbReference>
<dbReference type="GO" id="GO:0009001">
    <property type="term" value="F:serine O-acetyltransferase activity"/>
    <property type="evidence" value="ECO:0007669"/>
    <property type="project" value="UniProtKB-EC"/>
</dbReference>
<evidence type="ECO:0000256" key="9">
    <source>
        <dbReference type="ARBA" id="ARBA00049486"/>
    </source>
</evidence>
<dbReference type="EC" id="2.3.1.30" evidence="3"/>
<keyword evidence="5" id="KW-0028">Amino-acid biosynthesis</keyword>
<accession>A0A9D1J4U5</accession>
<sequence length="183" mass="19427">YNHKHFFLARWISQYAKFRTGVEIHPGAKIGTGVFIDHGCGIVIGETAEVGDGCTLYQGVTLGGTGKDTGKRHPTLGKNVTVGSGAKVLGPFTIGDNSKIAAGAVVLKEIPPNATAVGVPAQVVKLDGVRVTPDLDQIHMPDPVGMEFTALQKQLEALTERVGRLEEENRRLRENGGSASEKT</sequence>
<organism evidence="11 12">
    <name type="scientific">Candidatus Faecivivens stercoravium</name>
    <dbReference type="NCBI Taxonomy" id="2840803"/>
    <lineage>
        <taxon>Bacteria</taxon>
        <taxon>Bacillati</taxon>
        <taxon>Bacillota</taxon>
        <taxon>Clostridia</taxon>
        <taxon>Eubacteriales</taxon>
        <taxon>Oscillospiraceae</taxon>
        <taxon>Oscillospiraceae incertae sedis</taxon>
        <taxon>Candidatus Faecivivens</taxon>
    </lineage>
</organism>
<dbReference type="Gene3D" id="2.160.10.10">
    <property type="entry name" value="Hexapeptide repeat proteins"/>
    <property type="match status" value="1"/>
</dbReference>
<dbReference type="Proteomes" id="UP000824241">
    <property type="component" value="Unassembled WGS sequence"/>
</dbReference>
<name>A0A9D1J4U5_9FIRM</name>
<dbReference type="GO" id="GO:0005737">
    <property type="term" value="C:cytoplasm"/>
    <property type="evidence" value="ECO:0007669"/>
    <property type="project" value="InterPro"/>
</dbReference>
<evidence type="ECO:0000256" key="5">
    <source>
        <dbReference type="ARBA" id="ARBA00022605"/>
    </source>
</evidence>
<dbReference type="InterPro" id="IPR053376">
    <property type="entry name" value="Serine_acetyltransferase"/>
</dbReference>
<evidence type="ECO:0000256" key="10">
    <source>
        <dbReference type="SAM" id="Coils"/>
    </source>
</evidence>
<dbReference type="InterPro" id="IPR011004">
    <property type="entry name" value="Trimer_LpxA-like_sf"/>
</dbReference>
<evidence type="ECO:0000313" key="11">
    <source>
        <dbReference type="EMBL" id="HIR60805.1"/>
    </source>
</evidence>
<reference evidence="11" key="2">
    <citation type="journal article" date="2021" name="PeerJ">
        <title>Extensive microbial diversity within the chicken gut microbiome revealed by metagenomics and culture.</title>
        <authorList>
            <person name="Gilroy R."/>
            <person name="Ravi A."/>
            <person name="Getino M."/>
            <person name="Pursley I."/>
            <person name="Horton D.L."/>
            <person name="Alikhan N.F."/>
            <person name="Baker D."/>
            <person name="Gharbi K."/>
            <person name="Hall N."/>
            <person name="Watson M."/>
            <person name="Adriaenssens E.M."/>
            <person name="Foster-Nyarko E."/>
            <person name="Jarju S."/>
            <person name="Secka A."/>
            <person name="Antonio M."/>
            <person name="Oren A."/>
            <person name="Chaudhuri R.R."/>
            <person name="La Ragione R."/>
            <person name="Hildebrand F."/>
            <person name="Pallen M.J."/>
        </authorList>
    </citation>
    <scope>NUCLEOTIDE SEQUENCE</scope>
    <source>
        <strain evidence="11">CHK189-12415</strain>
    </source>
</reference>
<reference evidence="11" key="1">
    <citation type="submission" date="2020-10" db="EMBL/GenBank/DDBJ databases">
        <authorList>
            <person name="Gilroy R."/>
        </authorList>
    </citation>
    <scope>NUCLEOTIDE SEQUENCE</scope>
    <source>
        <strain evidence="11">CHK189-12415</strain>
    </source>
</reference>
<dbReference type="NCBIfam" id="NF041874">
    <property type="entry name" value="EPS_EpsC"/>
    <property type="match status" value="1"/>
</dbReference>
<evidence type="ECO:0000256" key="2">
    <source>
        <dbReference type="ARBA" id="ARBA00007274"/>
    </source>
</evidence>
<evidence type="ECO:0000256" key="1">
    <source>
        <dbReference type="ARBA" id="ARBA00004876"/>
    </source>
</evidence>
<comment type="catalytic activity">
    <reaction evidence="9">
        <text>L-serine + acetyl-CoA = O-acetyl-L-serine + CoA</text>
        <dbReference type="Rhea" id="RHEA:24560"/>
        <dbReference type="ChEBI" id="CHEBI:33384"/>
        <dbReference type="ChEBI" id="CHEBI:57287"/>
        <dbReference type="ChEBI" id="CHEBI:57288"/>
        <dbReference type="ChEBI" id="CHEBI:58340"/>
        <dbReference type="EC" id="2.3.1.30"/>
    </reaction>
</comment>
<dbReference type="AlphaFoldDB" id="A0A9D1J4U5"/>
<comment type="pathway">
    <text evidence="1">Amino-acid biosynthesis; L-cysteine biosynthesis; L-cysteine from L-serine: step 1/2.</text>
</comment>
<evidence type="ECO:0000256" key="3">
    <source>
        <dbReference type="ARBA" id="ARBA00013266"/>
    </source>
</evidence>
<evidence type="ECO:0000256" key="4">
    <source>
        <dbReference type="ARBA" id="ARBA00018522"/>
    </source>
</evidence>
<keyword evidence="7" id="KW-0198">Cysteine biosynthesis</keyword>
<dbReference type="GO" id="GO:0006535">
    <property type="term" value="P:cysteine biosynthetic process from serine"/>
    <property type="evidence" value="ECO:0007669"/>
    <property type="project" value="InterPro"/>
</dbReference>
<proteinExistence type="inferred from homology"/>
<keyword evidence="6" id="KW-0808">Transferase</keyword>